<organism evidence="2 3">
    <name type="scientific">Protopolystoma xenopodis</name>
    <dbReference type="NCBI Taxonomy" id="117903"/>
    <lineage>
        <taxon>Eukaryota</taxon>
        <taxon>Metazoa</taxon>
        <taxon>Spiralia</taxon>
        <taxon>Lophotrochozoa</taxon>
        <taxon>Platyhelminthes</taxon>
        <taxon>Monogenea</taxon>
        <taxon>Polyopisthocotylea</taxon>
        <taxon>Polystomatidea</taxon>
        <taxon>Polystomatidae</taxon>
        <taxon>Protopolystoma</taxon>
    </lineage>
</organism>
<proteinExistence type="predicted"/>
<sequence>MLLVCQPIFLPESGSMLWLVIYVAPIWNADGEAPLYLILLHDITAVRQPVDEELLRSGESPYLIFALTK</sequence>
<evidence type="ECO:0000313" key="2">
    <source>
        <dbReference type="EMBL" id="VEL27360.1"/>
    </source>
</evidence>
<dbReference type="EMBL" id="CAAALY010086729">
    <property type="protein sequence ID" value="VEL27360.1"/>
    <property type="molecule type" value="Genomic_DNA"/>
</dbReference>
<reference evidence="2" key="1">
    <citation type="submission" date="2018-11" db="EMBL/GenBank/DDBJ databases">
        <authorList>
            <consortium name="Pathogen Informatics"/>
        </authorList>
    </citation>
    <scope>NUCLEOTIDE SEQUENCE</scope>
</reference>
<dbReference type="OrthoDB" id="447251at2759"/>
<keyword evidence="3" id="KW-1185">Reference proteome</keyword>
<gene>
    <name evidence="2" type="ORF">PXEA_LOCUS20800</name>
</gene>
<dbReference type="SUPFAM" id="SSF55785">
    <property type="entry name" value="PYP-like sensor domain (PAS domain)"/>
    <property type="match status" value="1"/>
</dbReference>
<feature type="domain" description="PAC" evidence="1">
    <location>
        <begin position="1"/>
        <end position="55"/>
    </location>
</feature>
<dbReference type="AlphaFoldDB" id="A0A3S5CQ57"/>
<comment type="caution">
    <text evidence="2">The sequence shown here is derived from an EMBL/GenBank/DDBJ whole genome shotgun (WGS) entry which is preliminary data.</text>
</comment>
<dbReference type="PROSITE" id="PS50113">
    <property type="entry name" value="PAC"/>
    <property type="match status" value="1"/>
</dbReference>
<evidence type="ECO:0000313" key="3">
    <source>
        <dbReference type="Proteomes" id="UP000784294"/>
    </source>
</evidence>
<accession>A0A3S5CQ57</accession>
<evidence type="ECO:0000259" key="1">
    <source>
        <dbReference type="PROSITE" id="PS50113"/>
    </source>
</evidence>
<dbReference type="Proteomes" id="UP000784294">
    <property type="component" value="Unassembled WGS sequence"/>
</dbReference>
<dbReference type="InterPro" id="IPR035965">
    <property type="entry name" value="PAS-like_dom_sf"/>
</dbReference>
<name>A0A3S5CQ57_9PLAT</name>
<dbReference type="InterPro" id="IPR000700">
    <property type="entry name" value="PAS-assoc_C"/>
</dbReference>
<protein>
    <recommendedName>
        <fullName evidence="1">PAC domain-containing protein</fullName>
    </recommendedName>
</protein>